<dbReference type="Gene3D" id="3.40.250.10">
    <property type="entry name" value="Rhodanese-like domain"/>
    <property type="match status" value="1"/>
</dbReference>
<dbReference type="InterPro" id="IPR036873">
    <property type="entry name" value="Rhodanese-like_dom_sf"/>
</dbReference>
<name>A0A4Z0GZA7_9BACI</name>
<dbReference type="Proteomes" id="UP000297982">
    <property type="component" value="Unassembled WGS sequence"/>
</dbReference>
<proteinExistence type="predicted"/>
<dbReference type="RefSeq" id="WP_135327780.1">
    <property type="nucleotide sequence ID" value="NZ_SRJC01000002.1"/>
</dbReference>
<dbReference type="STRING" id="192814.GCA_900166575_02798"/>
<gene>
    <name evidence="1" type="ORF">E4663_11940</name>
</gene>
<accession>A0A4Z0GZA7</accession>
<evidence type="ECO:0000313" key="2">
    <source>
        <dbReference type="Proteomes" id="UP000297982"/>
    </source>
</evidence>
<evidence type="ECO:0008006" key="3">
    <source>
        <dbReference type="Google" id="ProtNLM"/>
    </source>
</evidence>
<organism evidence="1 2">
    <name type="scientific">Halobacillus salinus</name>
    <dbReference type="NCBI Taxonomy" id="192814"/>
    <lineage>
        <taxon>Bacteria</taxon>
        <taxon>Bacillati</taxon>
        <taxon>Bacillota</taxon>
        <taxon>Bacilli</taxon>
        <taxon>Bacillales</taxon>
        <taxon>Bacillaceae</taxon>
        <taxon>Halobacillus</taxon>
    </lineage>
</organism>
<sequence length="121" mass="13952">MSIVAIGIGVCVLLFFLNRYMPVTGVKPLQIEEWDDEVVLLDARDYQTSSRDIVQDAYCIPLSYLNRHHRDLPDKEIVLIVRDHVEKNLCTRLLRRKGYRVVGYTLACDVEDQQVPCICGE</sequence>
<dbReference type="AlphaFoldDB" id="A0A4Z0GZA7"/>
<dbReference type="SUPFAM" id="SSF52821">
    <property type="entry name" value="Rhodanese/Cell cycle control phosphatase"/>
    <property type="match status" value="1"/>
</dbReference>
<keyword evidence="2" id="KW-1185">Reference proteome</keyword>
<protein>
    <recommendedName>
        <fullName evidence="3">Rhodanese-like domain-containing protein</fullName>
    </recommendedName>
</protein>
<comment type="caution">
    <text evidence="1">The sequence shown here is derived from an EMBL/GenBank/DDBJ whole genome shotgun (WGS) entry which is preliminary data.</text>
</comment>
<reference evidence="1 2" key="1">
    <citation type="journal article" date="2003" name="Int. J. Syst. Evol. Microbiol.">
        <title>Halobacillus salinus sp. nov., isolated from a salt lake on the coast of the East Sea in Korea.</title>
        <authorList>
            <person name="Yoon J.H."/>
            <person name="Kang K.H."/>
            <person name="Park Y.H."/>
        </authorList>
    </citation>
    <scope>NUCLEOTIDE SEQUENCE [LARGE SCALE GENOMIC DNA]</scope>
    <source>
        <strain evidence="1 2">HSL-3</strain>
    </source>
</reference>
<dbReference type="EMBL" id="SRJC01000002">
    <property type="protein sequence ID" value="TGB02856.1"/>
    <property type="molecule type" value="Genomic_DNA"/>
</dbReference>
<evidence type="ECO:0000313" key="1">
    <source>
        <dbReference type="EMBL" id="TGB02856.1"/>
    </source>
</evidence>